<evidence type="ECO:0000313" key="2">
    <source>
        <dbReference type="Proteomes" id="UP001076464"/>
    </source>
</evidence>
<comment type="caution">
    <text evidence="1">The sequence shown here is derived from an EMBL/GenBank/DDBJ whole genome shotgun (WGS) entry which is preliminary data.</text>
</comment>
<name>A0ACC6C965_9BURK</name>
<organism evidence="1 2">
    <name type="scientific">Roseateles hydrophilus</name>
    <dbReference type="NCBI Taxonomy" id="2975054"/>
    <lineage>
        <taxon>Bacteria</taxon>
        <taxon>Pseudomonadati</taxon>
        <taxon>Pseudomonadota</taxon>
        <taxon>Betaproteobacteria</taxon>
        <taxon>Burkholderiales</taxon>
        <taxon>Sphaerotilaceae</taxon>
        <taxon>Roseateles</taxon>
    </lineage>
</organism>
<gene>
    <name evidence="1" type="ORF">NYO99_08355</name>
</gene>
<evidence type="ECO:0000313" key="1">
    <source>
        <dbReference type="EMBL" id="MCY4744978.1"/>
    </source>
</evidence>
<dbReference type="EMBL" id="JAPPUY010000002">
    <property type="protein sequence ID" value="MCY4744978.1"/>
    <property type="molecule type" value="Genomic_DNA"/>
</dbReference>
<sequence>MRLTRLFLLTTGLLLALVSALLLRSIWMDGRQVAAAELGLAAMERAYLVMKVAEKASAERGPAIPVLNDTEPADPAKRERLQAFRHTTDAAFDEALTALTGLSDAASLSTLAQLQKARRELAHARVEVDRVAALPHARRSAPGQRLTRAPIDLMFAVIDTVLAGVTTQSAAAEAVYPELAMPLVGARYAAELREYAGRLGSQFTAPLATGQPLGREEQREIPLLLGRIEQLRKLIELQARAGHTPAPLQAAIAAMEAQYFAADLPFIEQLTERGITGQPYGLDSAAFVARYVPPMKSIVALRDALFAAARDSATERVAAARLRMAINAGLGLAVLCIELTVFLLIRHRVLLPLLRSTRAMNAVMRGEHIQPAANSATMLRTDEIGDMARAVTALQEATQRSRALEAEREQLIAQLRQASDTDFLTGLLNRRAFSEQAARLLAQARRHGWPVALIVFDMDHFKRINDEHGHPAGDAVLCAAAEIARGQVRQGELLARHGGEEFILLAVGCRPDEARQLAERLRLALATQPVQLPDGTPLQITASFGLAWVEARQPVELDELYRNADRALYAAKSDGRNQVRCADPPPQPLREAG</sequence>
<keyword evidence="2" id="KW-1185">Reference proteome</keyword>
<protein>
    <submittedName>
        <fullName evidence="1">GGDEF domain-containing protein</fullName>
    </submittedName>
</protein>
<accession>A0ACC6C965</accession>
<reference evidence="1" key="1">
    <citation type="submission" date="2022-08" db="EMBL/GenBank/DDBJ databases">
        <title>Genome sequencing of Pelomonas sp. UHG3.</title>
        <authorList>
            <person name="So Y."/>
        </authorList>
    </citation>
    <scope>NUCLEOTIDE SEQUENCE</scope>
    <source>
        <strain evidence="1">UHG3</strain>
    </source>
</reference>
<dbReference type="Proteomes" id="UP001076464">
    <property type="component" value="Unassembled WGS sequence"/>
</dbReference>
<proteinExistence type="predicted"/>